<dbReference type="GO" id="GO:0030246">
    <property type="term" value="F:carbohydrate binding"/>
    <property type="evidence" value="ECO:0007669"/>
    <property type="project" value="UniProtKB-KW"/>
</dbReference>
<dbReference type="PRINTS" id="PR01504">
    <property type="entry name" value="PNCREATITSAP"/>
</dbReference>
<organism evidence="6">
    <name type="scientific">Phalotris mertensi</name>
    <dbReference type="NCBI Taxonomy" id="1260334"/>
    <lineage>
        <taxon>Eukaryota</taxon>
        <taxon>Metazoa</taxon>
        <taxon>Chordata</taxon>
        <taxon>Craniata</taxon>
        <taxon>Vertebrata</taxon>
        <taxon>Euteleostomi</taxon>
        <taxon>Lepidosauria</taxon>
        <taxon>Squamata</taxon>
        <taxon>Bifurcata</taxon>
        <taxon>Unidentata</taxon>
        <taxon>Episquamata</taxon>
        <taxon>Toxicofera</taxon>
        <taxon>Serpentes</taxon>
        <taxon>Colubroidea</taxon>
        <taxon>Dipsadidae</taxon>
        <taxon>Phalotris</taxon>
    </lineage>
</organism>
<sequence>MLLITCFIFGLLGSLTWAGPHGRTTCPCDTFAYKEESEWNCYKFYEAELTFDDAEEECKNTWKGHLASFNSNEQSKSLADYVIKENIKRHFVWIGLQRDVGSHKFSGWYWIDESPSNYRRWSMDEPDNRFYHQYCSGLDPRYGLVTWADLTCTYKLPFLCKWNPA</sequence>
<dbReference type="InterPro" id="IPR050111">
    <property type="entry name" value="C-type_lectin/snaclec_domain"/>
</dbReference>
<keyword evidence="4" id="KW-0732">Signal</keyword>
<evidence type="ECO:0000259" key="5">
    <source>
        <dbReference type="PROSITE" id="PS50041"/>
    </source>
</evidence>
<feature type="domain" description="C-type lectin" evidence="5">
    <location>
        <begin position="37"/>
        <end position="161"/>
    </location>
</feature>
<keyword evidence="2" id="KW-0964">Secreted</keyword>
<evidence type="ECO:0000256" key="4">
    <source>
        <dbReference type="SAM" id="SignalP"/>
    </source>
</evidence>
<dbReference type="GO" id="GO:0005576">
    <property type="term" value="C:extracellular region"/>
    <property type="evidence" value="ECO:0007669"/>
    <property type="project" value="UniProtKB-SubCell"/>
</dbReference>
<dbReference type="AlphaFoldDB" id="A0A182C5T2"/>
<dbReference type="PROSITE" id="PS50041">
    <property type="entry name" value="C_TYPE_LECTIN_2"/>
    <property type="match status" value="1"/>
</dbReference>
<dbReference type="Pfam" id="PF00059">
    <property type="entry name" value="Lectin_C"/>
    <property type="match status" value="1"/>
</dbReference>
<dbReference type="Gene3D" id="3.10.100.10">
    <property type="entry name" value="Mannose-Binding Protein A, subunit A"/>
    <property type="match status" value="1"/>
</dbReference>
<evidence type="ECO:0000256" key="1">
    <source>
        <dbReference type="ARBA" id="ARBA00004613"/>
    </source>
</evidence>
<name>A0A182C5T2_9SAUR</name>
<dbReference type="SUPFAM" id="SSF56436">
    <property type="entry name" value="C-type lectin-like"/>
    <property type="match status" value="1"/>
</dbReference>
<dbReference type="EMBL" id="GEHL01006915">
    <property type="protein sequence ID" value="JAS03147.1"/>
    <property type="molecule type" value="Transcribed_RNA"/>
</dbReference>
<proteinExistence type="predicted"/>
<dbReference type="InterPro" id="IPR016186">
    <property type="entry name" value="C-type_lectin-like/link_sf"/>
</dbReference>
<evidence type="ECO:0000256" key="3">
    <source>
        <dbReference type="ARBA" id="ARBA00023157"/>
    </source>
</evidence>
<evidence type="ECO:0000313" key="6">
    <source>
        <dbReference type="EMBL" id="JAS03147.1"/>
    </source>
</evidence>
<comment type="subcellular location">
    <subcellularLocation>
        <location evidence="1">Secreted</location>
    </subcellularLocation>
</comment>
<dbReference type="InterPro" id="IPR016187">
    <property type="entry name" value="CTDL_fold"/>
</dbReference>
<dbReference type="SMART" id="SM00034">
    <property type="entry name" value="CLECT"/>
    <property type="match status" value="1"/>
</dbReference>
<evidence type="ECO:0000256" key="2">
    <source>
        <dbReference type="ARBA" id="ARBA00022525"/>
    </source>
</evidence>
<feature type="signal peptide" evidence="4">
    <location>
        <begin position="1"/>
        <end position="18"/>
    </location>
</feature>
<feature type="chain" id="PRO_5008116129" evidence="4">
    <location>
        <begin position="19"/>
        <end position="165"/>
    </location>
</feature>
<dbReference type="InterPro" id="IPR001304">
    <property type="entry name" value="C-type_lectin-like"/>
</dbReference>
<reference evidence="6" key="1">
    <citation type="submission" date="2016-03" db="EMBL/GenBank/DDBJ databases">
        <title>Trends in the evolution of snake toxins underscored by an integrative omics approach to profile the venom of the colubrid Phalotris mertensi.</title>
        <authorList>
            <person name="Campos P.F."/>
            <person name="Silva D.A."/>
            <person name="Zelanis A."/>
            <person name="Paes Leme A.F."/>
            <person name="Rocha M.M."/>
            <person name="Menezes M.C."/>
            <person name="Serrano S.M."/>
            <person name="Junqueira de Azevedo I.L."/>
        </authorList>
    </citation>
    <scope>NUCLEOTIDE SEQUENCE</scope>
    <source>
        <strain evidence="6">Eukaryotic</strain>
        <tissue evidence="6">Venom gland</tissue>
    </source>
</reference>
<dbReference type="PANTHER" id="PTHR22803">
    <property type="entry name" value="MANNOSE, PHOSPHOLIPASE, LECTIN RECEPTOR RELATED"/>
    <property type="match status" value="1"/>
</dbReference>
<accession>A0A182C5T2</accession>
<protein>
    <submittedName>
        <fullName evidence="6">C-type lectin</fullName>
    </submittedName>
</protein>
<keyword evidence="6" id="KW-0430">Lectin</keyword>
<keyword evidence="3" id="KW-1015">Disulfide bond</keyword>